<feature type="region of interest" description="Disordered" evidence="5">
    <location>
        <begin position="1"/>
        <end position="28"/>
    </location>
</feature>
<protein>
    <recommendedName>
        <fullName evidence="6">MYND-type domain-containing protein</fullName>
    </recommendedName>
</protein>
<evidence type="ECO:0000256" key="3">
    <source>
        <dbReference type="ARBA" id="ARBA00022833"/>
    </source>
</evidence>
<evidence type="ECO:0000256" key="4">
    <source>
        <dbReference type="PROSITE-ProRule" id="PRU00134"/>
    </source>
</evidence>
<feature type="compositionally biased region" description="Basic residues" evidence="5">
    <location>
        <begin position="1"/>
        <end position="14"/>
    </location>
</feature>
<feature type="domain" description="MYND-type" evidence="6">
    <location>
        <begin position="664"/>
        <end position="702"/>
    </location>
</feature>
<keyword evidence="1" id="KW-0479">Metal-binding</keyword>
<keyword evidence="3" id="KW-0862">Zinc</keyword>
<evidence type="ECO:0000256" key="2">
    <source>
        <dbReference type="ARBA" id="ARBA00022771"/>
    </source>
</evidence>
<dbReference type="AlphaFoldDB" id="A0A166DFJ9"/>
<dbReference type="OrthoDB" id="341421at2759"/>
<dbReference type="Pfam" id="PF01753">
    <property type="entry name" value="zf-MYND"/>
    <property type="match status" value="1"/>
</dbReference>
<dbReference type="PROSITE" id="PS01360">
    <property type="entry name" value="ZF_MYND_1"/>
    <property type="match status" value="1"/>
</dbReference>
<name>A0A166DFJ9_9AGAM</name>
<dbReference type="SUPFAM" id="SSF144232">
    <property type="entry name" value="HIT/MYND zinc finger-like"/>
    <property type="match status" value="1"/>
</dbReference>
<sequence>MPGPRGKGKGKSKSKSGPPMVQSSGPDPFVVDIDDAQGWSVIMDMFCKHLDLPDLTSRHGLKKVHRDFDRIHKRLDRLYEKNSENHKIVGGVIGIWSKMCADSILRDKLFKAGFLSRLLPLLDMPECRHLALRALSSVTHHGGIDSQTKIAQQTPVLIQLINAHPDDPLIAELSISTMSHAIGALVGNNANEHPKAEVFKDLNLPNVLKVFVAAARKPEASSDLIHHVLLFIAGSTKTLHQECEAHTPVLSLLVAGLRSKNATIRSTCLCGIIRLYHHNAEPDQRFYDPKKTMDATRRGWPDHLVDIIMDYGMARVDVTTTLVALNGNQKAFMQCAQDRDLYKLGKTLAPYILNTEFSVVQGVFQAQNERTGAFETMDIGLPFTKWDDALPHCAKAIRERSNPSEADEADILDIKYLIIKGEIRRAMAHANRAIARNPNQPYFYYALTLQAISPDGLRAAKKGLKCPKITPFVRCGLLQRAVDHAGDLGSTILQNASSGSKQWEEGVAFLSSAMEDAQSYMNEAPPDSRHMRKILYWYTLLSMTLRGPEISSDLSELQDALLKSKFADDFANFVGNTPANTELRQAYLLVVSMYTDAAREWADVIHRLDSEGASKEPEISQEKAEDDLATWLNNPDGESDEEDGPHSVFCGAASTNDHIELYKCSYCGNTSAALRKCGGCDKTRYCDATCQTSHWKDHKAKCAASSPAKQSAQAQSSSID</sequence>
<dbReference type="Gene3D" id="1.25.10.10">
    <property type="entry name" value="Leucine-rich Repeat Variant"/>
    <property type="match status" value="1"/>
</dbReference>
<accession>A0A166DFJ9</accession>
<dbReference type="InterPro" id="IPR002893">
    <property type="entry name" value="Znf_MYND"/>
</dbReference>
<dbReference type="InterPro" id="IPR016024">
    <property type="entry name" value="ARM-type_fold"/>
</dbReference>
<evidence type="ECO:0000256" key="5">
    <source>
        <dbReference type="SAM" id="MobiDB-lite"/>
    </source>
</evidence>
<dbReference type="PROSITE" id="PS50865">
    <property type="entry name" value="ZF_MYND_2"/>
    <property type="match status" value="1"/>
</dbReference>
<dbReference type="SUPFAM" id="SSF48371">
    <property type="entry name" value="ARM repeat"/>
    <property type="match status" value="1"/>
</dbReference>
<evidence type="ECO:0000259" key="6">
    <source>
        <dbReference type="PROSITE" id="PS50865"/>
    </source>
</evidence>
<dbReference type="EMBL" id="KV417614">
    <property type="protein sequence ID" value="KZP14651.1"/>
    <property type="molecule type" value="Genomic_DNA"/>
</dbReference>
<dbReference type="InterPro" id="IPR011989">
    <property type="entry name" value="ARM-like"/>
</dbReference>
<organism evidence="7">
    <name type="scientific">Athelia psychrophila</name>
    <dbReference type="NCBI Taxonomy" id="1759441"/>
    <lineage>
        <taxon>Eukaryota</taxon>
        <taxon>Fungi</taxon>
        <taxon>Dikarya</taxon>
        <taxon>Basidiomycota</taxon>
        <taxon>Agaricomycotina</taxon>
        <taxon>Agaricomycetes</taxon>
        <taxon>Agaricomycetidae</taxon>
        <taxon>Atheliales</taxon>
        <taxon>Atheliaceae</taxon>
        <taxon>Athelia</taxon>
    </lineage>
</organism>
<gene>
    <name evidence="7" type="ORF">FIBSPDRAFT_833826</name>
</gene>
<evidence type="ECO:0000313" key="7">
    <source>
        <dbReference type="EMBL" id="KZP14651.1"/>
    </source>
</evidence>
<dbReference type="Gene3D" id="6.10.140.2220">
    <property type="match status" value="1"/>
</dbReference>
<proteinExistence type="predicted"/>
<keyword evidence="2 4" id="KW-0863">Zinc-finger</keyword>
<dbReference type="GO" id="GO:0008270">
    <property type="term" value="F:zinc ion binding"/>
    <property type="evidence" value="ECO:0007669"/>
    <property type="project" value="UniProtKB-KW"/>
</dbReference>
<reference evidence="7" key="1">
    <citation type="journal article" date="2016" name="Mol. Biol. Evol.">
        <title>Comparative Genomics of Early-Diverging Mushroom-Forming Fungi Provides Insights into the Origins of Lignocellulose Decay Capabilities.</title>
        <authorList>
            <person name="Nagy L.G."/>
            <person name="Riley R."/>
            <person name="Tritt A."/>
            <person name="Adam C."/>
            <person name="Daum C."/>
            <person name="Floudas D."/>
            <person name="Sun H."/>
            <person name="Yadav J.S."/>
            <person name="Pangilinan J."/>
            <person name="Larsson K.H."/>
            <person name="Matsuura K."/>
            <person name="Barry K."/>
            <person name="Labutti K."/>
            <person name="Kuo R."/>
            <person name="Ohm R.A."/>
            <person name="Bhattacharya S.S."/>
            <person name="Shirouzu T."/>
            <person name="Yoshinaga Y."/>
            <person name="Martin F.M."/>
            <person name="Grigoriev I.V."/>
            <person name="Hibbett D.S."/>
        </authorList>
    </citation>
    <scope>NUCLEOTIDE SEQUENCE [LARGE SCALE GENOMIC DNA]</scope>
    <source>
        <strain evidence="7">CBS 109695</strain>
    </source>
</reference>
<evidence type="ECO:0000256" key="1">
    <source>
        <dbReference type="ARBA" id="ARBA00022723"/>
    </source>
</evidence>